<evidence type="ECO:0000256" key="1">
    <source>
        <dbReference type="SAM" id="MobiDB-lite"/>
    </source>
</evidence>
<dbReference type="GO" id="GO:0097431">
    <property type="term" value="C:mitotic spindle pole"/>
    <property type="evidence" value="ECO:0007669"/>
    <property type="project" value="TreeGrafter"/>
</dbReference>
<sequence length="316" mass="34398">YSSKHEFLYFDPNYPVFSCSDKIPAMVDKGERIFLLEVFVDNVHLENCKVDNKLVKTCVRFKFLNYPFLEIMEDEYCKVPDETCNIKFQSGKSCLFSLRKNPQGSKKPPLNLHVSVVRMDSETSAVDIGKTVINMSGSFTNLIQTANQRPENNNPVSKIIKETYVLTNDKNQTIGDITIFVRLSCFGKIIVTQFQMSGLESKSFLFKAVSDIRGKKFEGSGDAEGVFDSSLPHARLQGQLDPQQSGAGGTGQMGPGMGPQQGMYPPGMPPPSMGYPPPPGQTGPGIGQPGMMGPGMGQPGMMGPGMGQPGMMGPGM</sequence>
<dbReference type="GO" id="GO:0005881">
    <property type="term" value="C:cytoplasmic microtubule"/>
    <property type="evidence" value="ECO:0007669"/>
    <property type="project" value="TreeGrafter"/>
</dbReference>
<dbReference type="GO" id="GO:1990023">
    <property type="term" value="C:mitotic spindle midzone"/>
    <property type="evidence" value="ECO:0007669"/>
    <property type="project" value="TreeGrafter"/>
</dbReference>
<dbReference type="GO" id="GO:0032467">
    <property type="term" value="P:positive regulation of cytokinesis"/>
    <property type="evidence" value="ECO:0007669"/>
    <property type="project" value="TreeGrafter"/>
</dbReference>
<feature type="region of interest" description="Disordered" evidence="1">
    <location>
        <begin position="239"/>
        <end position="316"/>
    </location>
</feature>
<dbReference type="GO" id="GO:0031122">
    <property type="term" value="P:cytoplasmic microtubule organization"/>
    <property type="evidence" value="ECO:0007669"/>
    <property type="project" value="TreeGrafter"/>
</dbReference>
<dbReference type="Pfam" id="PF14924">
    <property type="entry name" value="MAP10_N"/>
    <property type="match status" value="1"/>
</dbReference>
<gene>
    <name evidence="2" type="primary">QRICH2_5</name>
    <name evidence="2" type="ORF">CM83_1598</name>
</gene>
<dbReference type="GO" id="GO:0008017">
    <property type="term" value="F:microtubule binding"/>
    <property type="evidence" value="ECO:0007669"/>
    <property type="project" value="InterPro"/>
</dbReference>
<dbReference type="PANTHER" id="PTHR21831">
    <property type="entry name" value="MICROTUBULE-ASSOCIATED PROTEIN 10"/>
    <property type="match status" value="1"/>
</dbReference>
<dbReference type="AlphaFoldDB" id="A0A0A9Z9I9"/>
<protein>
    <submittedName>
        <fullName evidence="2">Glutamine-rich protein 2</fullName>
    </submittedName>
</protein>
<proteinExistence type="predicted"/>
<feature type="non-terminal residue" evidence="2">
    <location>
        <position position="316"/>
    </location>
</feature>
<feature type="compositionally biased region" description="Gly residues" evidence="1">
    <location>
        <begin position="246"/>
        <end position="259"/>
    </location>
</feature>
<name>A0A0A9Z9I9_LYGHE</name>
<dbReference type="GO" id="GO:0051256">
    <property type="term" value="P:mitotic spindle midzone assembly"/>
    <property type="evidence" value="ECO:0007669"/>
    <property type="project" value="TreeGrafter"/>
</dbReference>
<dbReference type="GO" id="GO:0030496">
    <property type="term" value="C:midbody"/>
    <property type="evidence" value="ECO:0007669"/>
    <property type="project" value="TreeGrafter"/>
</dbReference>
<reference evidence="2" key="1">
    <citation type="journal article" date="2014" name="PLoS ONE">
        <title>Transcriptome-Based Identification of ABC Transporters in the Western Tarnished Plant Bug Lygus hesperus.</title>
        <authorList>
            <person name="Hull J.J."/>
            <person name="Chaney K."/>
            <person name="Geib S.M."/>
            <person name="Fabrick J.A."/>
            <person name="Brent C.S."/>
            <person name="Walsh D."/>
            <person name="Lavine L.C."/>
        </authorList>
    </citation>
    <scope>NUCLEOTIDE SEQUENCE</scope>
</reference>
<feature type="non-terminal residue" evidence="2">
    <location>
        <position position="1"/>
    </location>
</feature>
<accession>A0A0A9Z9I9</accession>
<dbReference type="PANTHER" id="PTHR21831:SF2">
    <property type="entry name" value="MICROTUBULE-ASSOCIATED PROTEIN 10"/>
    <property type="match status" value="1"/>
</dbReference>
<evidence type="ECO:0000313" key="2">
    <source>
        <dbReference type="EMBL" id="JAG38480.1"/>
    </source>
</evidence>
<dbReference type="GO" id="GO:0005813">
    <property type="term" value="C:centrosome"/>
    <property type="evidence" value="ECO:0007669"/>
    <property type="project" value="TreeGrafter"/>
</dbReference>
<feature type="compositionally biased region" description="Gly residues" evidence="1">
    <location>
        <begin position="282"/>
        <end position="316"/>
    </location>
</feature>
<reference evidence="2" key="2">
    <citation type="submission" date="2014-07" db="EMBL/GenBank/DDBJ databases">
        <authorList>
            <person name="Hull J."/>
        </authorList>
    </citation>
    <scope>NUCLEOTIDE SEQUENCE</scope>
</reference>
<dbReference type="InterPro" id="IPR039302">
    <property type="entry name" value="MAP10"/>
</dbReference>
<organism evidence="2">
    <name type="scientific">Lygus hesperus</name>
    <name type="common">Western plant bug</name>
    <dbReference type="NCBI Taxonomy" id="30085"/>
    <lineage>
        <taxon>Eukaryota</taxon>
        <taxon>Metazoa</taxon>
        <taxon>Ecdysozoa</taxon>
        <taxon>Arthropoda</taxon>
        <taxon>Hexapoda</taxon>
        <taxon>Insecta</taxon>
        <taxon>Pterygota</taxon>
        <taxon>Neoptera</taxon>
        <taxon>Paraneoptera</taxon>
        <taxon>Hemiptera</taxon>
        <taxon>Heteroptera</taxon>
        <taxon>Panheteroptera</taxon>
        <taxon>Cimicomorpha</taxon>
        <taxon>Miridae</taxon>
        <taxon>Mirini</taxon>
        <taxon>Lygus</taxon>
    </lineage>
</organism>
<dbReference type="EMBL" id="GBHO01005124">
    <property type="protein sequence ID" value="JAG38480.1"/>
    <property type="molecule type" value="Transcribed_RNA"/>
</dbReference>
<feature type="compositionally biased region" description="Pro residues" evidence="1">
    <location>
        <begin position="266"/>
        <end position="281"/>
    </location>
</feature>